<evidence type="ECO:0000259" key="5">
    <source>
        <dbReference type="PROSITE" id="PS50931"/>
    </source>
</evidence>
<comment type="similarity">
    <text evidence="1">Belongs to the LysR transcriptional regulatory family.</text>
</comment>
<gene>
    <name evidence="6" type="ORF">H8S20_10150</name>
</gene>
<dbReference type="RefSeq" id="WP_186860040.1">
    <property type="nucleotide sequence ID" value="NZ_JACOOO010000016.1"/>
</dbReference>
<name>A0ABR7DCX9_9CLOT</name>
<dbReference type="InterPro" id="IPR036388">
    <property type="entry name" value="WH-like_DNA-bd_sf"/>
</dbReference>
<organism evidence="6 7">
    <name type="scientific">Clostridium hominis</name>
    <dbReference type="NCBI Taxonomy" id="2763036"/>
    <lineage>
        <taxon>Bacteria</taxon>
        <taxon>Bacillati</taxon>
        <taxon>Bacillota</taxon>
        <taxon>Clostridia</taxon>
        <taxon>Eubacteriales</taxon>
        <taxon>Clostridiaceae</taxon>
        <taxon>Clostridium</taxon>
    </lineage>
</organism>
<reference evidence="6 7" key="1">
    <citation type="submission" date="2020-08" db="EMBL/GenBank/DDBJ databases">
        <title>Genome public.</title>
        <authorList>
            <person name="Liu C."/>
            <person name="Sun Q."/>
        </authorList>
    </citation>
    <scope>NUCLEOTIDE SEQUENCE [LARGE SCALE GENOMIC DNA]</scope>
    <source>
        <strain evidence="6 7">NSJ-6</strain>
    </source>
</reference>
<protein>
    <submittedName>
        <fullName evidence="6">LysR family transcriptional regulator</fullName>
    </submittedName>
</protein>
<dbReference type="Pfam" id="PF00126">
    <property type="entry name" value="HTH_1"/>
    <property type="match status" value="1"/>
</dbReference>
<evidence type="ECO:0000256" key="4">
    <source>
        <dbReference type="ARBA" id="ARBA00023163"/>
    </source>
</evidence>
<dbReference type="PROSITE" id="PS50931">
    <property type="entry name" value="HTH_LYSR"/>
    <property type="match status" value="1"/>
</dbReference>
<dbReference type="PANTHER" id="PTHR30126:SF40">
    <property type="entry name" value="HTH-TYPE TRANSCRIPTIONAL REGULATOR GLTR"/>
    <property type="match status" value="1"/>
</dbReference>
<evidence type="ECO:0000313" key="6">
    <source>
        <dbReference type="EMBL" id="MBC5629256.1"/>
    </source>
</evidence>
<dbReference type="Proteomes" id="UP000596929">
    <property type="component" value="Unassembled WGS sequence"/>
</dbReference>
<dbReference type="SUPFAM" id="SSF46785">
    <property type="entry name" value="Winged helix' DNA-binding domain"/>
    <property type="match status" value="1"/>
</dbReference>
<evidence type="ECO:0000313" key="7">
    <source>
        <dbReference type="Proteomes" id="UP000596929"/>
    </source>
</evidence>
<dbReference type="PRINTS" id="PR00039">
    <property type="entry name" value="HTHLYSR"/>
</dbReference>
<comment type="caution">
    <text evidence="6">The sequence shown here is derived from an EMBL/GenBank/DDBJ whole genome shotgun (WGS) entry which is preliminary data.</text>
</comment>
<accession>A0ABR7DCX9</accession>
<feature type="domain" description="HTH lysR-type" evidence="5">
    <location>
        <begin position="1"/>
        <end position="58"/>
    </location>
</feature>
<dbReference type="PANTHER" id="PTHR30126">
    <property type="entry name" value="HTH-TYPE TRANSCRIPTIONAL REGULATOR"/>
    <property type="match status" value="1"/>
</dbReference>
<keyword evidence="4" id="KW-0804">Transcription</keyword>
<evidence type="ECO:0000256" key="3">
    <source>
        <dbReference type="ARBA" id="ARBA00023125"/>
    </source>
</evidence>
<keyword evidence="2" id="KW-0805">Transcription regulation</keyword>
<sequence length="305" mass="34779">MTIKHLRVFNEVAESGKMSIAAAKFYLSQPTVSQIIKELEEHYGFLLFERLSKRLFITEEGKKLLYYSKQVVKQFDELESKMLESSKVQAFRIGSTITIGSCLINDVIKEFERIDDTVEVYSYVNNTQAIEGELLKANIDIALVEGIVKSPDLVSIPVVDDYLVLVCNKEHPLAESRHFTVSELNNQRFAMREKGSGTREQFENYVNKQGITIKESVVANCPTAMINAVIDQNCLAVLSVRLVEEEIKNGSIVVLENEECTWNRCFSIVYHKNKFLSHSIVNFIQVASSFKHPEIMDLLSFYVKD</sequence>
<proteinExistence type="inferred from homology"/>
<dbReference type="InterPro" id="IPR000847">
    <property type="entry name" value="LysR_HTH_N"/>
</dbReference>
<evidence type="ECO:0000256" key="2">
    <source>
        <dbReference type="ARBA" id="ARBA00023015"/>
    </source>
</evidence>
<keyword evidence="7" id="KW-1185">Reference proteome</keyword>
<dbReference type="InterPro" id="IPR005119">
    <property type="entry name" value="LysR_subst-bd"/>
</dbReference>
<dbReference type="Gene3D" id="1.10.10.10">
    <property type="entry name" value="Winged helix-like DNA-binding domain superfamily/Winged helix DNA-binding domain"/>
    <property type="match status" value="1"/>
</dbReference>
<dbReference type="Pfam" id="PF03466">
    <property type="entry name" value="LysR_substrate"/>
    <property type="match status" value="1"/>
</dbReference>
<keyword evidence="3" id="KW-0238">DNA-binding</keyword>
<dbReference type="EMBL" id="JACOOO010000016">
    <property type="protein sequence ID" value="MBC5629256.1"/>
    <property type="molecule type" value="Genomic_DNA"/>
</dbReference>
<dbReference type="InterPro" id="IPR036390">
    <property type="entry name" value="WH_DNA-bd_sf"/>
</dbReference>
<evidence type="ECO:0000256" key="1">
    <source>
        <dbReference type="ARBA" id="ARBA00009437"/>
    </source>
</evidence>
<dbReference type="SUPFAM" id="SSF53850">
    <property type="entry name" value="Periplasmic binding protein-like II"/>
    <property type="match status" value="1"/>
</dbReference>
<dbReference type="Gene3D" id="3.40.190.290">
    <property type="match status" value="1"/>
</dbReference>